<dbReference type="RefSeq" id="WP_080743225.1">
    <property type="nucleotide sequence ID" value="NZ_BCVB01000004.1"/>
</dbReference>
<dbReference type="GO" id="GO:0022857">
    <property type="term" value="F:transmembrane transporter activity"/>
    <property type="evidence" value="ECO:0007669"/>
    <property type="project" value="UniProtKB-ARBA"/>
</dbReference>
<dbReference type="Proteomes" id="UP000031829">
    <property type="component" value="Chromosome"/>
</dbReference>
<evidence type="ECO:0000256" key="3">
    <source>
        <dbReference type="ARBA" id="ARBA00022741"/>
    </source>
</evidence>
<reference evidence="5 6" key="1">
    <citation type="journal article" date="2015" name="Genome Announc.">
        <title>Complete genome sequences for 35 biothreat assay-relevant bacillus species.</title>
        <authorList>
            <person name="Johnson S.L."/>
            <person name="Daligault H.E."/>
            <person name="Davenport K.W."/>
            <person name="Jaissle J."/>
            <person name="Frey K.G."/>
            <person name="Ladner J.T."/>
            <person name="Broomall S.M."/>
            <person name="Bishop-Lilly K.A."/>
            <person name="Bruce D.C."/>
            <person name="Gibbons H.S."/>
            <person name="Coyne S.R."/>
            <person name="Lo C.C."/>
            <person name="Meincke L."/>
            <person name="Munk A.C."/>
            <person name="Koroleva G.I."/>
            <person name="Rosenzweig C.N."/>
            <person name="Palacios G.F."/>
            <person name="Redden C.L."/>
            <person name="Minogue T.D."/>
            <person name="Chain P.S."/>
        </authorList>
    </citation>
    <scope>NUCLEOTIDE SEQUENCE [LARGE SCALE GENOMIC DNA]</scope>
    <source>
        <strain evidence="6">ATCC 14581 / DSM 32 / JCM 2506 / NBRC 15308 / NCIMB 9376 / NCTC 10342 / NRRL B-14308 / VKM B-512</strain>
    </source>
</reference>
<evidence type="ECO:0000256" key="4">
    <source>
        <dbReference type="ARBA" id="ARBA00022840"/>
    </source>
</evidence>
<dbReference type="SUPFAM" id="SSF52540">
    <property type="entry name" value="P-loop containing nucleoside triphosphate hydrolases"/>
    <property type="match status" value="1"/>
</dbReference>
<evidence type="ECO:0000256" key="1">
    <source>
        <dbReference type="ARBA" id="ARBA00005417"/>
    </source>
</evidence>
<dbReference type="EMBL" id="CP009920">
    <property type="protein sequence ID" value="AJI23781.1"/>
    <property type="molecule type" value="Genomic_DNA"/>
</dbReference>
<gene>
    <name evidence="5" type="ORF">BG04_4814</name>
</gene>
<comment type="similarity">
    <text evidence="1">Belongs to the ABC transporter superfamily.</text>
</comment>
<dbReference type="PROSITE" id="PS50893">
    <property type="entry name" value="ABC_TRANSPORTER_2"/>
    <property type="match status" value="1"/>
</dbReference>
<accession>A0A0B6AJS5</accession>
<name>A0A0B6AJS5_PRIM2</name>
<dbReference type="Pfam" id="PF00005">
    <property type="entry name" value="ABC_tran"/>
    <property type="match status" value="1"/>
</dbReference>
<dbReference type="PANTHER" id="PTHR42798">
    <property type="entry name" value="LIPOPROTEIN-RELEASING SYSTEM ATP-BINDING PROTEIN LOLD"/>
    <property type="match status" value="1"/>
</dbReference>
<dbReference type="GO" id="GO:0016887">
    <property type="term" value="F:ATP hydrolysis activity"/>
    <property type="evidence" value="ECO:0007669"/>
    <property type="project" value="InterPro"/>
</dbReference>
<dbReference type="PROSITE" id="PS00211">
    <property type="entry name" value="ABC_TRANSPORTER_1"/>
    <property type="match status" value="1"/>
</dbReference>
<dbReference type="Gene3D" id="3.40.50.300">
    <property type="entry name" value="P-loop containing nucleotide triphosphate hydrolases"/>
    <property type="match status" value="1"/>
</dbReference>
<evidence type="ECO:0000256" key="2">
    <source>
        <dbReference type="ARBA" id="ARBA00022448"/>
    </source>
</evidence>
<evidence type="ECO:0000313" key="5">
    <source>
        <dbReference type="EMBL" id="AJI23781.1"/>
    </source>
</evidence>
<dbReference type="InterPro" id="IPR017911">
    <property type="entry name" value="MacB-like_ATP-bd"/>
</dbReference>
<dbReference type="CDD" id="cd03255">
    <property type="entry name" value="ABC_MJ0796_LolCDE_FtsE"/>
    <property type="match status" value="1"/>
</dbReference>
<dbReference type="PANTHER" id="PTHR42798:SF7">
    <property type="entry name" value="ALPHA-D-RIBOSE 1-METHYLPHOSPHONATE 5-TRIPHOSPHATE SYNTHASE SUBUNIT PHNL"/>
    <property type="match status" value="1"/>
</dbReference>
<dbReference type="FunFam" id="3.40.50.300:FF:000032">
    <property type="entry name" value="Export ABC transporter ATP-binding protein"/>
    <property type="match status" value="1"/>
</dbReference>
<sequence>MKNQHILEVKDLTKVYKGEGYEVTALNDISFQLGVGEMVAVMGTSGSGKSTLLNILGALDEPTSGTIKLKGMLSKDMFQEPQASAYRRDNIGFIFQSFHLLKDLSVEENIALPLVLKGLTSDVIDLKVNSIVELLGLTAWKEHRPVQLSGGQQQRVAIGRAIITEPPIILADEPTGNLDFNTSEVILHTLVTTKNELSQSILLVTHDPNVATYADRVLFFHDGSIVDTYICSGNSDLDHILEKFKLITKVESPKI</sequence>
<keyword evidence="4" id="KW-0067">ATP-binding</keyword>
<evidence type="ECO:0000313" key="6">
    <source>
        <dbReference type="Proteomes" id="UP000031829"/>
    </source>
</evidence>
<proteinExistence type="inferred from homology"/>
<keyword evidence="2" id="KW-0813">Transport</keyword>
<dbReference type="HOGENOM" id="CLU_000604_1_22_9"/>
<dbReference type="KEGG" id="bmeg:BG04_4814"/>
<dbReference type="InterPro" id="IPR003593">
    <property type="entry name" value="AAA+_ATPase"/>
</dbReference>
<organism evidence="5 6">
    <name type="scientific">Priestia megaterium (strain ATCC 14581 / DSM 32 / CCUG 1817 / JCM 2506 / NBRC 15308 / NCIMB 9376 / NCTC 10342 / NRRL B-14308 / VKM B-512 / Ford 19)</name>
    <name type="common">Bacillus megaterium</name>
    <dbReference type="NCBI Taxonomy" id="1348623"/>
    <lineage>
        <taxon>Bacteria</taxon>
        <taxon>Bacillati</taxon>
        <taxon>Bacillota</taxon>
        <taxon>Bacilli</taxon>
        <taxon>Bacillales</taxon>
        <taxon>Bacillaceae</taxon>
        <taxon>Priestia</taxon>
    </lineage>
</organism>
<dbReference type="InterPro" id="IPR027417">
    <property type="entry name" value="P-loop_NTPase"/>
</dbReference>
<keyword evidence="3" id="KW-0547">Nucleotide-binding</keyword>
<dbReference type="AlphaFoldDB" id="A0A0B6AJS5"/>
<protein>
    <submittedName>
        <fullName evidence="5">ABC transporter family protein</fullName>
    </submittedName>
</protein>
<dbReference type="GO" id="GO:0098796">
    <property type="term" value="C:membrane protein complex"/>
    <property type="evidence" value="ECO:0007669"/>
    <property type="project" value="UniProtKB-ARBA"/>
</dbReference>
<dbReference type="GeneID" id="93642801"/>
<dbReference type="SMART" id="SM00382">
    <property type="entry name" value="AAA"/>
    <property type="match status" value="1"/>
</dbReference>
<dbReference type="InterPro" id="IPR003439">
    <property type="entry name" value="ABC_transporter-like_ATP-bd"/>
</dbReference>
<dbReference type="InterPro" id="IPR017871">
    <property type="entry name" value="ABC_transporter-like_CS"/>
</dbReference>
<dbReference type="GO" id="GO:0005524">
    <property type="term" value="F:ATP binding"/>
    <property type="evidence" value="ECO:0007669"/>
    <property type="project" value="UniProtKB-KW"/>
</dbReference>